<keyword evidence="3" id="KW-0804">Transcription</keyword>
<dbReference type="EMBL" id="FRBI01000030">
    <property type="protein sequence ID" value="SHN26633.1"/>
    <property type="molecule type" value="Genomic_DNA"/>
</dbReference>
<keyword evidence="7" id="KW-1185">Reference proteome</keyword>
<keyword evidence="1" id="KW-0805">Transcription regulation</keyword>
<evidence type="ECO:0000256" key="1">
    <source>
        <dbReference type="ARBA" id="ARBA00023015"/>
    </source>
</evidence>
<reference evidence="6 7" key="1">
    <citation type="submission" date="2016-11" db="EMBL/GenBank/DDBJ databases">
        <authorList>
            <person name="Jaros S."/>
            <person name="Januszkiewicz K."/>
            <person name="Wedrychowicz H."/>
        </authorList>
    </citation>
    <scope>NUCLEOTIDE SEQUENCE [LARGE SCALE GENOMIC DNA]</scope>
    <source>
        <strain evidence="6 7">CGMCC 4.2025</strain>
    </source>
</reference>
<evidence type="ECO:0000313" key="6">
    <source>
        <dbReference type="EMBL" id="SHN26633.1"/>
    </source>
</evidence>
<sequence>MGNQEPEAIHNAARATHQLMLGPLDEDVNEQVLREIFGADIDHELLDFAAGAGGNPRLLAEFAIGLVEEGLVKEHNGTIQLTGRRLPPRVLEFVKHQLGNLSTNCQQFLKVAAVLGRFFMLEDVSRMLDRSPATLLPPLDDAIASGFVVTVEHRFAFQSDFLLRGVIESIPGPARGALRREAAGHPAGSTRRSQASDRRSWVAERPMWVAEGPAEPPHGVNEEAGEVVSRAHSLIMNGKVAAGIRVAERVLSDPGSSTSARLDAEASAILGYSILGKEEPEKRSERILRERSTGYGDVAALMALTTLSNTRWRVGELTESLSLGSTAVRCGDSVDPVWRLHFQLALAGKLTSIREFDRAESLINEAEAGLAGLSTPVWAAAPATIRSWLYLQARRFGDARREAELATSAVGWDAVSVLRPLAFSVLSTVSLHMGNLPAAEEHLQRMRSDSTGDRAALYSVQYAWTEVCVAAKREGPEAAIELLSGKYGYLPTQRSLYIEDPGAAAFLVRLALDMGDTNLKCRVLETVEGLAEDNPGISVISVSAMHARALANSDPAALVRIITRLPDPIMVAPATEKIAKFCAEKSPGTRQQAASTYPDPPLASSENVGPELNSAHWETLSEMERRIVYLVSTGLTNRQIAKKVYLSAHTVNYHLRKIYRKLGINTRVELARGVAIYSLADQGEAGLGQGRQ</sequence>
<dbReference type="OrthoDB" id="8482304at2"/>
<dbReference type="SUPFAM" id="SSF46894">
    <property type="entry name" value="C-terminal effector domain of the bipartite response regulators"/>
    <property type="match status" value="1"/>
</dbReference>
<dbReference type="PANTHER" id="PTHR44688">
    <property type="entry name" value="DNA-BINDING TRANSCRIPTIONAL ACTIVATOR DEVR_DOSR"/>
    <property type="match status" value="1"/>
</dbReference>
<dbReference type="RefSeq" id="WP_159450314.1">
    <property type="nucleotide sequence ID" value="NZ_FRBI01000030.1"/>
</dbReference>
<dbReference type="PANTHER" id="PTHR44688:SF16">
    <property type="entry name" value="DNA-BINDING TRANSCRIPTIONAL ACTIVATOR DEVR_DOSR"/>
    <property type="match status" value="1"/>
</dbReference>
<dbReference type="PRINTS" id="PR00038">
    <property type="entry name" value="HTHLUXR"/>
</dbReference>
<feature type="region of interest" description="Disordered" evidence="4">
    <location>
        <begin position="179"/>
        <end position="199"/>
    </location>
</feature>
<dbReference type="STRING" id="310782.SAMN05216499_13040"/>
<feature type="region of interest" description="Disordered" evidence="4">
    <location>
        <begin position="585"/>
        <end position="609"/>
    </location>
</feature>
<dbReference type="Gene3D" id="1.10.10.10">
    <property type="entry name" value="Winged helix-like DNA-binding domain superfamily/Winged helix DNA-binding domain"/>
    <property type="match status" value="1"/>
</dbReference>
<name>A0A1M7Q7R9_9ACTN</name>
<feature type="domain" description="HTH luxR-type" evidence="5">
    <location>
        <begin position="613"/>
        <end position="678"/>
    </location>
</feature>
<dbReference type="GO" id="GO:0006355">
    <property type="term" value="P:regulation of DNA-templated transcription"/>
    <property type="evidence" value="ECO:0007669"/>
    <property type="project" value="InterPro"/>
</dbReference>
<gene>
    <name evidence="6" type="ORF">SAMN05216499_13040</name>
</gene>
<dbReference type="InterPro" id="IPR016032">
    <property type="entry name" value="Sig_transdc_resp-reg_C-effctor"/>
</dbReference>
<dbReference type="SMART" id="SM00421">
    <property type="entry name" value="HTH_LUXR"/>
    <property type="match status" value="1"/>
</dbReference>
<evidence type="ECO:0000256" key="3">
    <source>
        <dbReference type="ARBA" id="ARBA00023163"/>
    </source>
</evidence>
<protein>
    <submittedName>
        <fullName evidence="6">DNA-binding response regulator, NarL/FixJ family, contains REC and HTH domains</fullName>
    </submittedName>
</protein>
<dbReference type="InterPro" id="IPR000792">
    <property type="entry name" value="Tscrpt_reg_LuxR_C"/>
</dbReference>
<evidence type="ECO:0000259" key="5">
    <source>
        <dbReference type="PROSITE" id="PS50043"/>
    </source>
</evidence>
<dbReference type="GO" id="GO:0003677">
    <property type="term" value="F:DNA binding"/>
    <property type="evidence" value="ECO:0007669"/>
    <property type="project" value="UniProtKB-KW"/>
</dbReference>
<evidence type="ECO:0000256" key="2">
    <source>
        <dbReference type="ARBA" id="ARBA00023125"/>
    </source>
</evidence>
<organism evidence="6 7">
    <name type="scientific">Actinacidiphila paucisporea</name>
    <dbReference type="NCBI Taxonomy" id="310782"/>
    <lineage>
        <taxon>Bacteria</taxon>
        <taxon>Bacillati</taxon>
        <taxon>Actinomycetota</taxon>
        <taxon>Actinomycetes</taxon>
        <taxon>Kitasatosporales</taxon>
        <taxon>Streptomycetaceae</taxon>
        <taxon>Actinacidiphila</taxon>
    </lineage>
</organism>
<dbReference type="InterPro" id="IPR036388">
    <property type="entry name" value="WH-like_DNA-bd_sf"/>
</dbReference>
<dbReference type="Proteomes" id="UP000184111">
    <property type="component" value="Unassembled WGS sequence"/>
</dbReference>
<dbReference type="Pfam" id="PF00196">
    <property type="entry name" value="GerE"/>
    <property type="match status" value="1"/>
</dbReference>
<dbReference type="PROSITE" id="PS50043">
    <property type="entry name" value="HTH_LUXR_2"/>
    <property type="match status" value="1"/>
</dbReference>
<dbReference type="AlphaFoldDB" id="A0A1M7Q7R9"/>
<keyword evidence="2 6" id="KW-0238">DNA-binding</keyword>
<dbReference type="CDD" id="cd06170">
    <property type="entry name" value="LuxR_C_like"/>
    <property type="match status" value="1"/>
</dbReference>
<accession>A0A1M7Q7R9</accession>
<evidence type="ECO:0000313" key="7">
    <source>
        <dbReference type="Proteomes" id="UP000184111"/>
    </source>
</evidence>
<proteinExistence type="predicted"/>
<evidence type="ECO:0000256" key="4">
    <source>
        <dbReference type="SAM" id="MobiDB-lite"/>
    </source>
</evidence>